<reference evidence="1" key="1">
    <citation type="journal article" date="2013" name="Eukaryot. Cell">
        <title>Extremely Reduced Levels of Heterozygosity in the Vertebrate Pathogen Encephalitozoon cuniculi.</title>
        <authorList>
            <person name="Selman M."/>
            <person name="Sak B."/>
            <person name="Kvac M."/>
            <person name="Farinelli L."/>
            <person name="Weiss L.M."/>
            <person name="Corradi N."/>
        </authorList>
    </citation>
    <scope>NUCLEOTIDE SEQUENCE</scope>
</reference>
<dbReference type="SUPFAM" id="SSF49785">
    <property type="entry name" value="Galactose-binding domain-like"/>
    <property type="match status" value="1"/>
</dbReference>
<organism evidence="1">
    <name type="scientific">Encephalitozoon cuniculi</name>
    <name type="common">Microsporidian parasite</name>
    <dbReference type="NCBI Taxonomy" id="6035"/>
    <lineage>
        <taxon>Eukaryota</taxon>
        <taxon>Fungi</taxon>
        <taxon>Fungi incertae sedis</taxon>
        <taxon>Microsporidia</taxon>
        <taxon>Unikaryonidae</taxon>
        <taxon>Encephalitozoon</taxon>
    </lineage>
</organism>
<accession>M1K813</accession>
<sequence length="131" mass="14716">MDPRMATDMKKIIDDVETSSSQSQAWNMFDTNEDTCWFSGHGSPQSIDIYLKQAMHVQRARISFQKGFHCTKGRGYVVSNEASGHAEMEFHNGGGTGYLGINGRGDHIRIVLESSADMYGRYCIYGITFDF</sequence>
<dbReference type="VEuPathDB" id="MicrosporidiaDB:ECU08_0510"/>
<dbReference type="Gene3D" id="2.60.120.260">
    <property type="entry name" value="Galactose-binding domain-like"/>
    <property type="match status" value="1"/>
</dbReference>
<dbReference type="InterPro" id="IPR008979">
    <property type="entry name" value="Galactose-bd-like_sf"/>
</dbReference>
<protein>
    <submittedName>
        <fullName evidence="1">Uncharacterized protein</fullName>
    </submittedName>
</protein>
<proteinExistence type="predicted"/>
<evidence type="ECO:0000313" key="1">
    <source>
        <dbReference type="EMBL" id="AGE95175.1"/>
    </source>
</evidence>
<dbReference type="OMA" id="NDNDECW"/>
<gene>
    <name evidence="1" type="ORF">ECU08_0510</name>
</gene>
<dbReference type="AlphaFoldDB" id="M1K813"/>
<dbReference type="VEuPathDB" id="MicrosporidiaDB:AEWR_080480"/>
<name>M1K813_ENCCN</name>
<dbReference type="EMBL" id="KC513605">
    <property type="protein sequence ID" value="AGE95175.1"/>
    <property type="molecule type" value="Genomic_DNA"/>
</dbReference>
<dbReference type="VEuPathDB" id="MicrosporidiaDB:AEWD_080430"/>
<dbReference type="VEuPathDB" id="MicrosporidiaDB:M970_080480"/>
<dbReference type="VEuPathDB" id="MicrosporidiaDB:AEWQ_080470"/>